<comment type="caution">
    <text evidence="1">The sequence shown here is derived from an EMBL/GenBank/DDBJ whole genome shotgun (WGS) entry which is preliminary data.</text>
</comment>
<gene>
    <name evidence="1" type="ORF">B5F11_03955</name>
</gene>
<dbReference type="RefSeq" id="WP_087299719.1">
    <property type="nucleotide sequence ID" value="NZ_NFKP01000003.1"/>
</dbReference>
<dbReference type="Proteomes" id="UP000196386">
    <property type="component" value="Unassembled WGS sequence"/>
</dbReference>
<name>A0A1Y4N7M5_9FIRM</name>
<dbReference type="EMBL" id="NFKP01000003">
    <property type="protein sequence ID" value="OUP70603.1"/>
    <property type="molecule type" value="Genomic_DNA"/>
</dbReference>
<accession>A0A1Y4N7M5</accession>
<reference evidence="2" key="1">
    <citation type="submission" date="2017-04" db="EMBL/GenBank/DDBJ databases">
        <title>Function of individual gut microbiota members based on whole genome sequencing of pure cultures obtained from chicken caecum.</title>
        <authorList>
            <person name="Medvecky M."/>
            <person name="Cejkova D."/>
            <person name="Polansky O."/>
            <person name="Karasova D."/>
            <person name="Kubasova T."/>
            <person name="Cizek A."/>
            <person name="Rychlik I."/>
        </authorList>
    </citation>
    <scope>NUCLEOTIDE SEQUENCE [LARGE SCALE GENOMIC DNA]</scope>
    <source>
        <strain evidence="2">An175</strain>
    </source>
</reference>
<evidence type="ECO:0000313" key="2">
    <source>
        <dbReference type="Proteomes" id="UP000196386"/>
    </source>
</evidence>
<evidence type="ECO:0000313" key="1">
    <source>
        <dbReference type="EMBL" id="OUP70603.1"/>
    </source>
</evidence>
<sequence length="398" mass="45042">MALSHNTIRSIHLVNLQSWDDSDNKLDLSDRGINVLRARSETGKSVFRKVFTVACFPTLYGPRSRKALIRRGCEEGTLKMELSNGTRIEIVIREKKILYKMMKSEDNAWRIWETASMPEEIREELGWYVDDDNKIILNVIDSDHGKVFIDTSPKFNAAVLKHLTDEPRVTQARQTVSEWMDLLGDTMKKIEPILISLKRECETGKFIDPAAIEEKLVKCKSIECGWASVEETLAHLQSVTTIVQEKPEGVLRDISTAEDCYNGINALTKFLNCIEQMEKFVNTKPVFNGHDVDFEYGDSVLTAQKAVRVLETAFIDFCKSMASKPVQPKDHTVAKPYYVALDSVTEVSNAYKEYLVAFQRYMLAKADVSKSKARLKEVEEALGVCPLCGARLCDHGTN</sequence>
<dbReference type="AlphaFoldDB" id="A0A1Y4N7M5"/>
<dbReference type="InterPro" id="IPR027417">
    <property type="entry name" value="P-loop_NTPase"/>
</dbReference>
<protein>
    <submittedName>
        <fullName evidence="1">Uncharacterized protein</fullName>
    </submittedName>
</protein>
<organism evidence="1 2">
    <name type="scientific">Anaerotruncus colihominis</name>
    <dbReference type="NCBI Taxonomy" id="169435"/>
    <lineage>
        <taxon>Bacteria</taxon>
        <taxon>Bacillati</taxon>
        <taxon>Bacillota</taxon>
        <taxon>Clostridia</taxon>
        <taxon>Eubacteriales</taxon>
        <taxon>Oscillospiraceae</taxon>
        <taxon>Anaerotruncus</taxon>
    </lineage>
</organism>
<dbReference type="Gene3D" id="3.40.50.300">
    <property type="entry name" value="P-loop containing nucleotide triphosphate hydrolases"/>
    <property type="match status" value="1"/>
</dbReference>
<proteinExistence type="predicted"/>